<evidence type="ECO:0000313" key="7">
    <source>
        <dbReference type="EMBL" id="VFJ58688.1"/>
    </source>
</evidence>
<dbReference type="PANTHER" id="PTHR10746">
    <property type="entry name" value="50S RIBOSOMAL PROTEIN L4"/>
    <property type="match status" value="1"/>
</dbReference>
<dbReference type="Pfam" id="PF00573">
    <property type="entry name" value="Ribosomal_L4"/>
    <property type="match status" value="1"/>
</dbReference>
<keyword evidence="3 5" id="KW-0687">Ribonucleoprotein</keyword>
<dbReference type="GO" id="GO:0019843">
    <property type="term" value="F:rRNA binding"/>
    <property type="evidence" value="ECO:0007669"/>
    <property type="project" value="UniProtKB-UniRule"/>
</dbReference>
<dbReference type="AlphaFoldDB" id="A0A450SXF4"/>
<proteinExistence type="inferred from homology"/>
<dbReference type="InterPro" id="IPR023574">
    <property type="entry name" value="Ribosomal_uL4_dom_sf"/>
</dbReference>
<evidence type="ECO:0000256" key="1">
    <source>
        <dbReference type="ARBA" id="ARBA00010528"/>
    </source>
</evidence>
<dbReference type="Gene3D" id="3.40.1370.10">
    <property type="match status" value="1"/>
</dbReference>
<dbReference type="GO" id="GO:0006412">
    <property type="term" value="P:translation"/>
    <property type="evidence" value="ECO:0007669"/>
    <property type="project" value="UniProtKB-UniRule"/>
</dbReference>
<protein>
    <recommendedName>
        <fullName evidence="4 5">Large ribosomal subunit protein uL4</fullName>
    </recommendedName>
</protein>
<gene>
    <name evidence="5" type="primary">rplD</name>
    <name evidence="7" type="ORF">BECKFW1821A_GA0114235_10853</name>
    <name evidence="8" type="ORF">BECKFW1821B_GA0114236_10803</name>
</gene>
<keyword evidence="5" id="KW-0699">rRNA-binding</keyword>
<evidence type="ECO:0000256" key="5">
    <source>
        <dbReference type="HAMAP-Rule" id="MF_01328"/>
    </source>
</evidence>
<dbReference type="PANTHER" id="PTHR10746:SF6">
    <property type="entry name" value="LARGE RIBOSOMAL SUBUNIT PROTEIN UL4M"/>
    <property type="match status" value="1"/>
</dbReference>
<sequence length="214" mass="23988">MELAILSEGLLEMPAGAESNVAEKIVVADEVFAKDFNEPLIHQVITTYFAGARSGTRKQKSRSDVRGGGAKPYRQKGTGRARAGSTRSPLWRGGGVTFAAQPRSYIRKLNKKMYHGALCSIVSELIRQGRFLVVQEFTATRPKTRDIVDRLYRLGLVNVLIVTECLEDKLRLSVRNLKWVEVLGVNQLDPVSLIQYEKVLITVSGLRKFEERLK</sequence>
<dbReference type="GO" id="GO:0005840">
    <property type="term" value="C:ribosome"/>
    <property type="evidence" value="ECO:0007669"/>
    <property type="project" value="UniProtKB-KW"/>
</dbReference>
<dbReference type="GO" id="GO:0003735">
    <property type="term" value="F:structural constituent of ribosome"/>
    <property type="evidence" value="ECO:0007669"/>
    <property type="project" value="InterPro"/>
</dbReference>
<accession>A0A450SXF4</accession>
<comment type="function">
    <text evidence="5">Forms part of the polypeptide exit tunnel.</text>
</comment>
<organism evidence="7">
    <name type="scientific">Candidatus Kentrum sp. FW</name>
    <dbReference type="NCBI Taxonomy" id="2126338"/>
    <lineage>
        <taxon>Bacteria</taxon>
        <taxon>Pseudomonadati</taxon>
        <taxon>Pseudomonadota</taxon>
        <taxon>Gammaproteobacteria</taxon>
        <taxon>Candidatus Kentrum</taxon>
    </lineage>
</organism>
<keyword evidence="2 5" id="KW-0689">Ribosomal protein</keyword>
<dbReference type="InterPro" id="IPR002136">
    <property type="entry name" value="Ribosomal_uL4"/>
</dbReference>
<comment type="function">
    <text evidence="5">One of the primary rRNA binding proteins, this protein initially binds near the 5'-end of the 23S rRNA. It is important during the early stages of 50S assembly. It makes multiple contacts with different domains of the 23S rRNA in the assembled 50S subunit and ribosome.</text>
</comment>
<dbReference type="NCBIfam" id="TIGR03953">
    <property type="entry name" value="rplD_bact"/>
    <property type="match status" value="1"/>
</dbReference>
<comment type="similarity">
    <text evidence="1 5">Belongs to the universal ribosomal protein uL4 family.</text>
</comment>
<dbReference type="EMBL" id="CAADEW010000085">
    <property type="protein sequence ID" value="VFJ58688.1"/>
    <property type="molecule type" value="Genomic_DNA"/>
</dbReference>
<dbReference type="EMBL" id="CAADFD010000080">
    <property type="protein sequence ID" value="VFJ63143.1"/>
    <property type="molecule type" value="Genomic_DNA"/>
</dbReference>
<evidence type="ECO:0000256" key="2">
    <source>
        <dbReference type="ARBA" id="ARBA00022980"/>
    </source>
</evidence>
<dbReference type="SUPFAM" id="SSF52166">
    <property type="entry name" value="Ribosomal protein L4"/>
    <property type="match status" value="1"/>
</dbReference>
<dbReference type="GO" id="GO:1990904">
    <property type="term" value="C:ribonucleoprotein complex"/>
    <property type="evidence" value="ECO:0007669"/>
    <property type="project" value="UniProtKB-KW"/>
</dbReference>
<comment type="subunit">
    <text evidence="5">Part of the 50S ribosomal subunit.</text>
</comment>
<evidence type="ECO:0000256" key="6">
    <source>
        <dbReference type="SAM" id="MobiDB-lite"/>
    </source>
</evidence>
<name>A0A450SXF4_9GAMM</name>
<evidence type="ECO:0000313" key="8">
    <source>
        <dbReference type="EMBL" id="VFJ63143.1"/>
    </source>
</evidence>
<keyword evidence="5" id="KW-0694">RNA-binding</keyword>
<dbReference type="HAMAP" id="MF_01328_B">
    <property type="entry name" value="Ribosomal_uL4_B"/>
    <property type="match status" value="1"/>
</dbReference>
<reference evidence="7" key="1">
    <citation type="submission" date="2019-02" db="EMBL/GenBank/DDBJ databases">
        <authorList>
            <person name="Gruber-Vodicka R. H."/>
            <person name="Seah K. B. B."/>
        </authorList>
    </citation>
    <scope>NUCLEOTIDE SEQUENCE</scope>
    <source>
        <strain evidence="8">BECK_BZ106</strain>
        <strain evidence="7">BECK_BZ15</strain>
    </source>
</reference>
<evidence type="ECO:0000256" key="3">
    <source>
        <dbReference type="ARBA" id="ARBA00023274"/>
    </source>
</evidence>
<evidence type="ECO:0000256" key="4">
    <source>
        <dbReference type="ARBA" id="ARBA00035244"/>
    </source>
</evidence>
<feature type="region of interest" description="Disordered" evidence="6">
    <location>
        <begin position="56"/>
        <end position="89"/>
    </location>
</feature>
<dbReference type="InterPro" id="IPR013005">
    <property type="entry name" value="Ribosomal_uL4-like"/>
</dbReference>